<sequence>MKKIGLVFSLLLLSTLSYSYADVEKITNYTMDVNVNNGAQANIKNTFVIKNLVSYPLVPGIGELRLQEQGPKKILIVPIPFTKEVKSIDVSHLKGYYKIGNGKLTPMKLYVKNNNGANFTTICYEIWEPIDKHSNVTVYLTYDADIVDNGILFKTVSLPIGCDMDIDNLNIKFDSPYHLTYLKPEGNNFKVPKNTLFIVNAEFSVLPLPKLPTYGYVIFWLIILVVLIIIFIYLEIRRMGKNDDNKEYEKNNKSDTK</sequence>
<dbReference type="KEGG" id="mok:Metok_0985"/>
<proteinExistence type="predicted"/>
<dbReference type="AlphaFoldDB" id="F8AN41"/>
<evidence type="ECO:0000313" key="3">
    <source>
        <dbReference type="Proteomes" id="UP000009296"/>
    </source>
</evidence>
<organism evidence="2 3">
    <name type="scientific">Methanothermococcus okinawensis (strain DSM 14208 / JCM 11175 / IH1)</name>
    <dbReference type="NCBI Taxonomy" id="647113"/>
    <lineage>
        <taxon>Archaea</taxon>
        <taxon>Methanobacteriati</taxon>
        <taxon>Methanobacteriota</taxon>
        <taxon>Methanomada group</taxon>
        <taxon>Methanococci</taxon>
        <taxon>Methanococcales</taxon>
        <taxon>Methanococcaceae</taxon>
        <taxon>Methanothermococcus</taxon>
    </lineage>
</organism>
<dbReference type="Proteomes" id="UP000009296">
    <property type="component" value="Chromosome"/>
</dbReference>
<keyword evidence="1" id="KW-1133">Transmembrane helix</keyword>
<keyword evidence="1" id="KW-0472">Membrane</keyword>
<accession>F8AN41</accession>
<dbReference type="STRING" id="647113.Metok_0985"/>
<evidence type="ECO:0000313" key="2">
    <source>
        <dbReference type="EMBL" id="AEH06955.1"/>
    </source>
</evidence>
<dbReference type="HOGENOM" id="CLU_1187728_0_0_2"/>
<keyword evidence="1" id="KW-0812">Transmembrane</keyword>
<dbReference type="EMBL" id="CP002792">
    <property type="protein sequence ID" value="AEH06955.1"/>
    <property type="molecule type" value="Genomic_DNA"/>
</dbReference>
<gene>
    <name evidence="2" type="ordered locus">Metok_0985</name>
</gene>
<feature type="transmembrane region" description="Helical" evidence="1">
    <location>
        <begin position="214"/>
        <end position="234"/>
    </location>
</feature>
<reference evidence="2" key="1">
    <citation type="submission" date="2011-05" db="EMBL/GenBank/DDBJ databases">
        <title>Complete sequence of chromosome of Methanothermococcus okinawensis IH1.</title>
        <authorList>
            <consortium name="US DOE Joint Genome Institute"/>
            <person name="Lucas S."/>
            <person name="Han J."/>
            <person name="Lapidus A."/>
            <person name="Cheng J.-F."/>
            <person name="Goodwin L."/>
            <person name="Pitluck S."/>
            <person name="Peters L."/>
            <person name="Mikhailova N."/>
            <person name="Held B."/>
            <person name="Han C."/>
            <person name="Tapia R."/>
            <person name="Land M."/>
            <person name="Hauser L."/>
            <person name="Kyrpides N."/>
            <person name="Ivanova N."/>
            <person name="Pagani I."/>
            <person name="Sieprawska-Lupa M."/>
            <person name="Takai K."/>
            <person name="Miyazaki J."/>
            <person name="Whitman W."/>
            <person name="Woyke T."/>
        </authorList>
    </citation>
    <scope>NUCLEOTIDE SEQUENCE [LARGE SCALE GENOMIC DNA]</scope>
    <source>
        <strain evidence="2">IH1</strain>
    </source>
</reference>
<evidence type="ECO:0000256" key="1">
    <source>
        <dbReference type="SAM" id="Phobius"/>
    </source>
</evidence>
<keyword evidence="3" id="KW-1185">Reference proteome</keyword>
<name>F8AN41_METOI</name>
<dbReference type="eggNOG" id="arCOG07532">
    <property type="taxonomic scope" value="Archaea"/>
</dbReference>
<dbReference type="OrthoDB" id="65761at2157"/>
<dbReference type="GeneID" id="10773137"/>
<protein>
    <submittedName>
        <fullName evidence="2">Uncharacterized protein</fullName>
    </submittedName>
</protein>
<dbReference type="RefSeq" id="WP_013867139.1">
    <property type="nucleotide sequence ID" value="NC_015636.1"/>
</dbReference>